<dbReference type="SUPFAM" id="SSF54277">
    <property type="entry name" value="CAD &amp; PB1 domains"/>
    <property type="match status" value="1"/>
</dbReference>
<feature type="domain" description="PB1" evidence="6">
    <location>
        <begin position="235"/>
        <end position="315"/>
    </location>
</feature>
<feature type="domain" description="SH3" evidence="4">
    <location>
        <begin position="168"/>
        <end position="227"/>
    </location>
</feature>
<dbReference type="SMART" id="SM00666">
    <property type="entry name" value="PB1"/>
    <property type="match status" value="1"/>
</dbReference>
<evidence type="ECO:0000259" key="4">
    <source>
        <dbReference type="PROSITE" id="PS50002"/>
    </source>
</evidence>
<reference evidence="7" key="1">
    <citation type="submission" date="2022-12" db="EMBL/GenBank/DDBJ databases">
        <authorList>
            <person name="Alioto T."/>
            <person name="Alioto T."/>
            <person name="Gomez Garrido J."/>
        </authorList>
    </citation>
    <scope>NUCLEOTIDE SEQUENCE</scope>
</reference>
<feature type="region of interest" description="Disordered" evidence="3">
    <location>
        <begin position="323"/>
        <end position="343"/>
    </location>
</feature>
<dbReference type="Gene3D" id="3.30.1520.10">
    <property type="entry name" value="Phox-like domain"/>
    <property type="match status" value="1"/>
</dbReference>
<dbReference type="SUPFAM" id="SSF50044">
    <property type="entry name" value="SH3-domain"/>
    <property type="match status" value="1"/>
</dbReference>
<dbReference type="PRINTS" id="PR00497">
    <property type="entry name" value="P40PHOX"/>
</dbReference>
<dbReference type="InterPro" id="IPR036028">
    <property type="entry name" value="SH3-like_dom_sf"/>
</dbReference>
<dbReference type="AlphaFoldDB" id="A0AA35PF91"/>
<evidence type="ECO:0000313" key="8">
    <source>
        <dbReference type="Proteomes" id="UP001178461"/>
    </source>
</evidence>
<dbReference type="Pfam" id="PF00564">
    <property type="entry name" value="PB1"/>
    <property type="match status" value="1"/>
</dbReference>
<dbReference type="InterPro" id="IPR036871">
    <property type="entry name" value="PX_dom_sf"/>
</dbReference>
<dbReference type="PANTHER" id="PTHR15706:SF20">
    <property type="entry name" value="NEUTROPHIL CYTOSOL FACTOR 4"/>
    <property type="match status" value="1"/>
</dbReference>
<dbReference type="SUPFAM" id="SSF49265">
    <property type="entry name" value="Fibronectin type III"/>
    <property type="match status" value="1"/>
</dbReference>
<dbReference type="GO" id="GO:0005737">
    <property type="term" value="C:cytoplasm"/>
    <property type="evidence" value="ECO:0007669"/>
    <property type="project" value="TreeGrafter"/>
</dbReference>
<evidence type="ECO:0000256" key="1">
    <source>
        <dbReference type="ARBA" id="ARBA00022443"/>
    </source>
</evidence>
<dbReference type="Pfam" id="PF00018">
    <property type="entry name" value="SH3_1"/>
    <property type="match status" value="1"/>
</dbReference>
<dbReference type="Gene3D" id="2.30.30.40">
    <property type="entry name" value="SH3 Domains"/>
    <property type="match status" value="1"/>
</dbReference>
<name>A0AA35PF91_9SAUR</name>
<dbReference type="InterPro" id="IPR053793">
    <property type="entry name" value="PB1-like"/>
</dbReference>
<dbReference type="CDD" id="cd11869">
    <property type="entry name" value="SH3_p40phox"/>
    <property type="match status" value="1"/>
</dbReference>
<dbReference type="InterPro" id="IPR000270">
    <property type="entry name" value="PB1_dom"/>
</dbReference>
<accession>A0AA35PF91</accession>
<dbReference type="Pfam" id="PF00787">
    <property type="entry name" value="PX"/>
    <property type="match status" value="1"/>
</dbReference>
<dbReference type="PROSITE" id="PS51745">
    <property type="entry name" value="PB1"/>
    <property type="match status" value="1"/>
</dbReference>
<dbReference type="GO" id="GO:0045730">
    <property type="term" value="P:respiratory burst"/>
    <property type="evidence" value="ECO:0007669"/>
    <property type="project" value="InterPro"/>
</dbReference>
<dbReference type="InterPro" id="IPR034912">
    <property type="entry name" value="PX_p40phox"/>
</dbReference>
<dbReference type="GO" id="GO:0016176">
    <property type="term" value="F:superoxide-generating NADPH oxidase activator activity"/>
    <property type="evidence" value="ECO:0007669"/>
    <property type="project" value="InterPro"/>
</dbReference>
<evidence type="ECO:0000259" key="6">
    <source>
        <dbReference type="PROSITE" id="PS51745"/>
    </source>
</evidence>
<dbReference type="InterPro" id="IPR013783">
    <property type="entry name" value="Ig-like_fold"/>
</dbReference>
<dbReference type="GO" id="GO:0006909">
    <property type="term" value="P:phagocytosis"/>
    <property type="evidence" value="ECO:0007669"/>
    <property type="project" value="InterPro"/>
</dbReference>
<dbReference type="GO" id="GO:0035091">
    <property type="term" value="F:phosphatidylinositol binding"/>
    <property type="evidence" value="ECO:0007669"/>
    <property type="project" value="InterPro"/>
</dbReference>
<dbReference type="PANTHER" id="PTHR15706">
    <property type="entry name" value="SH3 MULTIPLE DOMAIN"/>
    <property type="match status" value="1"/>
</dbReference>
<dbReference type="EMBL" id="OX395135">
    <property type="protein sequence ID" value="CAI5786084.1"/>
    <property type="molecule type" value="Genomic_DNA"/>
</dbReference>
<dbReference type="Proteomes" id="UP001178461">
    <property type="component" value="Chromosome 10"/>
</dbReference>
<evidence type="ECO:0000259" key="5">
    <source>
        <dbReference type="PROSITE" id="PS50195"/>
    </source>
</evidence>
<keyword evidence="1 2" id="KW-0728">SH3 domain</keyword>
<protein>
    <submittedName>
        <fullName evidence="7">Neutrophil cytosol factor 4</fullName>
    </submittedName>
</protein>
<sequence>MSQQLRGESDFDQLPDDVPVSANIADIEEKRGFSSYYVFVIEVKTRGGGRYMIFRRYSQFYNLHAKLEERYGSESRNSRFCCLLPVLPGKVYVGAKREIADSRIPVLNAYMKKLLSFPAWLLLDEDVRLFFYQSEFDSQQVPQGLRRLRPRTRRVKSVSPQEPGFDRLAAPRAEALFDFTGSTKLELSFKKGDLIYLLSRVNKDWFEGTVRDATGIFPCAFVDIIKELPQEEDTINWLRCYYHDDNVSSIRDISVEEDLSSTPLFQDLMELISRAFARDDIALNYRDAEGDLIRLLSDEDVVLMRNPLHLLLQQVTQGELQREQVPRSWASDSAQPKERDNYSRINRDKRNMRFCRVALALSLLSYVVEAQQKSPMETLDCFSDYVSHTACTWNESRDARNFVKMKLLHSDIYQNNLTQMTCHSKEEDSQIHWSCRKNQTIFNVWLNNIFIFKPDQELKVQYDLLHPRFKMLLSQRMVTTYWLGKQGVEQIKDIGWMEPWTLK</sequence>
<dbReference type="Gene3D" id="2.60.40.10">
    <property type="entry name" value="Immunoglobulins"/>
    <property type="match status" value="1"/>
</dbReference>
<dbReference type="Pfam" id="PF21460">
    <property type="entry name" value="IL3Rb_N"/>
    <property type="match status" value="1"/>
</dbReference>
<dbReference type="PROSITE" id="PS50002">
    <property type="entry name" value="SH3"/>
    <property type="match status" value="1"/>
</dbReference>
<evidence type="ECO:0000256" key="3">
    <source>
        <dbReference type="SAM" id="MobiDB-lite"/>
    </source>
</evidence>
<dbReference type="SMART" id="SM00312">
    <property type="entry name" value="PX"/>
    <property type="match status" value="1"/>
</dbReference>
<evidence type="ECO:0000256" key="2">
    <source>
        <dbReference type="PROSITE-ProRule" id="PRU00192"/>
    </source>
</evidence>
<dbReference type="InterPro" id="IPR051228">
    <property type="entry name" value="NADPH_Oxidase/PX-Domain"/>
</dbReference>
<dbReference type="InterPro" id="IPR000919">
    <property type="entry name" value="p40phox"/>
</dbReference>
<dbReference type="FunFam" id="3.30.1520.10:FF:000024">
    <property type="entry name" value="Neutrophil cytosol factor 4"/>
    <property type="match status" value="1"/>
</dbReference>
<keyword evidence="8" id="KW-1185">Reference proteome</keyword>
<gene>
    <name evidence="7" type="ORF">PODLI_1B038445</name>
</gene>
<organism evidence="7 8">
    <name type="scientific">Podarcis lilfordi</name>
    <name type="common">Lilford's wall lizard</name>
    <dbReference type="NCBI Taxonomy" id="74358"/>
    <lineage>
        <taxon>Eukaryota</taxon>
        <taxon>Metazoa</taxon>
        <taxon>Chordata</taxon>
        <taxon>Craniata</taxon>
        <taxon>Vertebrata</taxon>
        <taxon>Euteleostomi</taxon>
        <taxon>Lepidosauria</taxon>
        <taxon>Squamata</taxon>
        <taxon>Bifurcata</taxon>
        <taxon>Unidentata</taxon>
        <taxon>Episquamata</taxon>
        <taxon>Laterata</taxon>
        <taxon>Lacertibaenia</taxon>
        <taxon>Lacertidae</taxon>
        <taxon>Podarcis</taxon>
    </lineage>
</organism>
<dbReference type="InterPro" id="IPR001683">
    <property type="entry name" value="PX_dom"/>
</dbReference>
<dbReference type="InterPro" id="IPR035541">
    <property type="entry name" value="p40phox_SH3"/>
</dbReference>
<dbReference type="GO" id="GO:0042554">
    <property type="term" value="P:superoxide anion generation"/>
    <property type="evidence" value="ECO:0007669"/>
    <property type="project" value="TreeGrafter"/>
</dbReference>
<feature type="domain" description="PX" evidence="5">
    <location>
        <begin position="17"/>
        <end position="138"/>
    </location>
</feature>
<evidence type="ECO:0000313" key="7">
    <source>
        <dbReference type="EMBL" id="CAI5786084.1"/>
    </source>
</evidence>
<dbReference type="FunFam" id="2.30.30.40:FF:000149">
    <property type="entry name" value="neutrophil cytosol factor 4"/>
    <property type="match status" value="1"/>
</dbReference>
<dbReference type="CDD" id="cd06882">
    <property type="entry name" value="PX_p40phox"/>
    <property type="match status" value="1"/>
</dbReference>
<dbReference type="SUPFAM" id="SSF64268">
    <property type="entry name" value="PX domain"/>
    <property type="match status" value="1"/>
</dbReference>
<dbReference type="InterPro" id="IPR001452">
    <property type="entry name" value="SH3_domain"/>
</dbReference>
<dbReference type="SMART" id="SM00326">
    <property type="entry name" value="SH3"/>
    <property type="match status" value="1"/>
</dbReference>
<dbReference type="InterPro" id="IPR048668">
    <property type="entry name" value="IL3RB_N"/>
</dbReference>
<dbReference type="Gene3D" id="3.10.20.90">
    <property type="entry name" value="Phosphatidylinositol 3-kinase Catalytic Subunit, Chain A, domain 1"/>
    <property type="match status" value="1"/>
</dbReference>
<dbReference type="PROSITE" id="PS50195">
    <property type="entry name" value="PX"/>
    <property type="match status" value="1"/>
</dbReference>
<dbReference type="InterPro" id="IPR036116">
    <property type="entry name" value="FN3_sf"/>
</dbReference>
<proteinExistence type="predicted"/>
<dbReference type="GO" id="GO:0043020">
    <property type="term" value="C:NADPH oxidase complex"/>
    <property type="evidence" value="ECO:0007669"/>
    <property type="project" value="InterPro"/>
</dbReference>